<accession>A0A022KT95</accession>
<dbReference type="InterPro" id="IPR006119">
    <property type="entry name" value="Resolv_N"/>
</dbReference>
<dbReference type="EMBL" id="AORC01000011">
    <property type="protein sequence ID" value="EYT49020.1"/>
    <property type="molecule type" value="Genomic_DNA"/>
</dbReference>
<feature type="domain" description="Recombinase" evidence="2">
    <location>
        <begin position="161"/>
        <end position="274"/>
    </location>
</feature>
<dbReference type="AlphaFoldDB" id="A0A022KT95"/>
<evidence type="ECO:0000313" key="4">
    <source>
        <dbReference type="Proteomes" id="UP000019754"/>
    </source>
</evidence>
<dbReference type="InterPro" id="IPR038109">
    <property type="entry name" value="DNA_bind_recomb_sf"/>
</dbReference>
<dbReference type="GO" id="GO:0003677">
    <property type="term" value="F:DNA binding"/>
    <property type="evidence" value="ECO:0007669"/>
    <property type="project" value="InterPro"/>
</dbReference>
<dbReference type="OrthoDB" id="4500247at2"/>
<dbReference type="PANTHER" id="PTHR30461:SF23">
    <property type="entry name" value="DNA RECOMBINASE-RELATED"/>
    <property type="match status" value="1"/>
</dbReference>
<sequence>MVERVALKKTNEVAAYVRASMDRKGDRWTLETQLKKIRALVEAKDWEIVGVYEDNAVSATKRRRDGTKWSEMLQDARAGRFSKVVAVDMDRLLRSTKDLNTLIDLGLQVVTVDGEIDLSTADGEFRATMLAALARFEGRRKAERQIRSNERRRAEGIPVSAWKSFGWTKAGEMIEEEADAVRRAFDSFLGDPSLSIRRIRDDLNQAGHRTARGSEFSVDAVRYLLANPLYAGLIKHYSSNELHPVNPKGEAFKPIVAEATWRLAVAKLDDNVRRSARQGNQPKHLLSSVGLCGKCGATLVSGTNSRKQPTYRCGEHFHLTRQREPVDVMVTEAVLTRLSETDVHALVVPQEDDGQDREALLTERSSLIERVKELSALLRNPHQPVLEITEAITGVRTRIGELDEELRDSSDSAAEKLLADVDDPVGSAGRRAAVEQKWEALDMDRRRMLVDELMTVTIEPIVPGHVKFDPDLIKIRSRRR</sequence>
<dbReference type="PANTHER" id="PTHR30461">
    <property type="entry name" value="DNA-INVERTASE FROM LAMBDOID PROPHAGE"/>
    <property type="match status" value="1"/>
</dbReference>
<comment type="caution">
    <text evidence="3">The sequence shown here is derived from an EMBL/GenBank/DDBJ whole genome shotgun (WGS) entry which is preliminary data.</text>
</comment>
<keyword evidence="4" id="KW-1185">Reference proteome</keyword>
<dbReference type="Gene3D" id="3.40.50.1390">
    <property type="entry name" value="Resolvase, N-terminal catalytic domain"/>
    <property type="match status" value="1"/>
</dbReference>
<dbReference type="InterPro" id="IPR011109">
    <property type="entry name" value="DNA_bind_recombinase_dom"/>
</dbReference>
<dbReference type="HOGENOM" id="CLU_010686_18_18_11"/>
<dbReference type="SUPFAM" id="SSF53041">
    <property type="entry name" value="Resolvase-like"/>
    <property type="match status" value="1"/>
</dbReference>
<feature type="domain" description="Resolvase/invertase-type recombinase catalytic" evidence="1">
    <location>
        <begin position="12"/>
        <end position="156"/>
    </location>
</feature>
<dbReference type="SMART" id="SM00857">
    <property type="entry name" value="Resolvase"/>
    <property type="match status" value="1"/>
</dbReference>
<gene>
    <name evidence="3" type="ORF">D641_0110340</name>
</gene>
<evidence type="ECO:0000259" key="2">
    <source>
        <dbReference type="PROSITE" id="PS51737"/>
    </source>
</evidence>
<dbReference type="Pfam" id="PF00239">
    <property type="entry name" value="Resolvase"/>
    <property type="match status" value="1"/>
</dbReference>
<dbReference type="GO" id="GO:0000150">
    <property type="term" value="F:DNA strand exchange activity"/>
    <property type="evidence" value="ECO:0007669"/>
    <property type="project" value="InterPro"/>
</dbReference>
<dbReference type="Gene3D" id="3.90.1750.20">
    <property type="entry name" value="Putative Large Serine Recombinase, Chain B, Domain 2"/>
    <property type="match status" value="1"/>
</dbReference>
<proteinExistence type="predicted"/>
<dbReference type="PROSITE" id="PS51737">
    <property type="entry name" value="RECOMBINASE_DNA_BIND"/>
    <property type="match status" value="1"/>
</dbReference>
<dbReference type="InterPro" id="IPR050639">
    <property type="entry name" value="SSR_resolvase"/>
</dbReference>
<evidence type="ECO:0000313" key="3">
    <source>
        <dbReference type="EMBL" id="EYT49020.1"/>
    </source>
</evidence>
<reference evidence="3 4" key="1">
    <citation type="journal article" date="2013" name="Genome Announc.">
        <title>Draft genome sequence of an Actinobacterium, Brachybacterium muris strain UCD-AY4.</title>
        <authorList>
            <person name="Lo J.R."/>
            <person name="Lang J.M."/>
            <person name="Darling A.E."/>
            <person name="Eisen J.A."/>
            <person name="Coil D.A."/>
        </authorList>
    </citation>
    <scope>NUCLEOTIDE SEQUENCE [LARGE SCALE GENOMIC DNA]</scope>
    <source>
        <strain evidence="3 4">UCD-AY4</strain>
    </source>
</reference>
<organism evidence="3 4">
    <name type="scientific">Brachybacterium muris UCD-AY4</name>
    <dbReference type="NCBI Taxonomy" id="1249481"/>
    <lineage>
        <taxon>Bacteria</taxon>
        <taxon>Bacillati</taxon>
        <taxon>Actinomycetota</taxon>
        <taxon>Actinomycetes</taxon>
        <taxon>Micrococcales</taxon>
        <taxon>Dermabacteraceae</taxon>
        <taxon>Brachybacterium</taxon>
    </lineage>
</organism>
<dbReference type="PROSITE" id="PS51736">
    <property type="entry name" value="RECOMBINASES_3"/>
    <property type="match status" value="1"/>
</dbReference>
<dbReference type="InterPro" id="IPR036162">
    <property type="entry name" value="Resolvase-like_N_sf"/>
</dbReference>
<protein>
    <submittedName>
        <fullName evidence="3">DNA invertase Pin</fullName>
    </submittedName>
</protein>
<dbReference type="Proteomes" id="UP000019754">
    <property type="component" value="Unassembled WGS sequence"/>
</dbReference>
<evidence type="ECO:0000259" key="1">
    <source>
        <dbReference type="PROSITE" id="PS51736"/>
    </source>
</evidence>
<dbReference type="STRING" id="1249481.D641_0110340"/>
<name>A0A022KT95_9MICO</name>
<dbReference type="Pfam" id="PF07508">
    <property type="entry name" value="Recombinase"/>
    <property type="match status" value="1"/>
</dbReference>
<dbReference type="CDD" id="cd00338">
    <property type="entry name" value="Ser_Recombinase"/>
    <property type="match status" value="1"/>
</dbReference>